<organism evidence="1">
    <name type="scientific">Bactrocera latifrons</name>
    <name type="common">Malaysian fruit fly</name>
    <name type="synonym">Chaetodacus latifrons</name>
    <dbReference type="NCBI Taxonomy" id="174628"/>
    <lineage>
        <taxon>Eukaryota</taxon>
        <taxon>Metazoa</taxon>
        <taxon>Ecdysozoa</taxon>
        <taxon>Arthropoda</taxon>
        <taxon>Hexapoda</taxon>
        <taxon>Insecta</taxon>
        <taxon>Pterygota</taxon>
        <taxon>Neoptera</taxon>
        <taxon>Endopterygota</taxon>
        <taxon>Diptera</taxon>
        <taxon>Brachycera</taxon>
        <taxon>Muscomorpha</taxon>
        <taxon>Tephritoidea</taxon>
        <taxon>Tephritidae</taxon>
        <taxon>Bactrocera</taxon>
        <taxon>Bactrocera</taxon>
    </lineage>
</organism>
<gene>
    <name evidence="1" type="primary">TCB1_2</name>
    <name evidence="1" type="ORF">c0_g1_i7</name>
</gene>
<sequence>MPTVKHGGGGAMVWGCMAGNGVGRMEFIESTTDKYAYLSILKRNLKQSVEELGLGSDYYFQHDNDPKYTADVVKLWLLYNVPKQLRMPPQSPDLNPIEHLWYSLERKIRQRTITSKAMLKDVLHEEWTKISPTKTSKLVYSMPKRLAEVLKRRGYPTFY</sequence>
<dbReference type="GO" id="GO:0003676">
    <property type="term" value="F:nucleic acid binding"/>
    <property type="evidence" value="ECO:0007669"/>
    <property type="project" value="InterPro"/>
</dbReference>
<reference evidence="1" key="1">
    <citation type="submission" date="2015-06" db="EMBL/GenBank/DDBJ databases">
        <authorList>
            <person name="Hoefler B.C."/>
            <person name="Straight P.D."/>
        </authorList>
    </citation>
    <scope>NUCLEOTIDE SEQUENCE</scope>
</reference>
<evidence type="ECO:0000313" key="1">
    <source>
        <dbReference type="EMBL" id="JAI42639.1"/>
    </source>
</evidence>
<dbReference type="Gene3D" id="3.30.420.10">
    <property type="entry name" value="Ribonuclease H-like superfamily/Ribonuclease H"/>
    <property type="match status" value="1"/>
</dbReference>
<accession>A0A0K8VUT2</accession>
<name>A0A0K8VUT2_BACLA</name>
<protein>
    <submittedName>
        <fullName evidence="1">Transposable element Tcb1 transposase</fullName>
    </submittedName>
</protein>
<proteinExistence type="predicted"/>
<dbReference type="InterPro" id="IPR036397">
    <property type="entry name" value="RNaseH_sf"/>
</dbReference>
<dbReference type="EMBL" id="GDHF01009675">
    <property type="protein sequence ID" value="JAI42639.1"/>
    <property type="molecule type" value="Transcribed_RNA"/>
</dbReference>
<dbReference type="AlphaFoldDB" id="A0A0K8VUT2"/>